<dbReference type="EMBL" id="CANTFM010001692">
    <property type="protein sequence ID" value="CAI5742283.1"/>
    <property type="molecule type" value="Genomic_DNA"/>
</dbReference>
<dbReference type="Pfam" id="PF12612">
    <property type="entry name" value="TFCD_C"/>
    <property type="match status" value="1"/>
</dbReference>
<evidence type="ECO:0000313" key="4">
    <source>
        <dbReference type="EMBL" id="CAI5742283.1"/>
    </source>
</evidence>
<name>A0AAV0V177_9STRA</name>
<dbReference type="InterPro" id="IPR058033">
    <property type="entry name" value="ARM_TBCD_2nd"/>
</dbReference>
<dbReference type="Proteomes" id="UP001162029">
    <property type="component" value="Unassembled WGS sequence"/>
</dbReference>
<dbReference type="Pfam" id="PF23579">
    <property type="entry name" value="ARM_TBCD"/>
    <property type="match status" value="1"/>
</dbReference>
<proteinExistence type="predicted"/>
<sequence>MASENIINGESCSEKHFFEERQQVCGLLQTLVHTRLPTPQSDVDRDFGAAHSAITQILNRYLEQSHLLDPYLQDILDPIMKDIKRIMAERIDTIDDAINCQGYRNPKLHKLFQIVYHLCKVRGYKTLVKILPHEVSDFEPTLQLLQSQDRTDYSMWETRYVLLLWLSMLCLVPFDLNTIDSSTSNDWNGTISFVSNIVTLCKDYLSDPGATQTAAAVCLSRLLSRPDMEQPYLMQFLHWSNQELSMAFTDSDMPVLQFKVTGIMLCLAHIAKNSPREQHIEASRIYFASIMRLVTRLTENDARSDHRSSSTLHRKLSVKIVQRLGLLHLPPKVRSWRYSRGLRSLELNVKSLGLAESNAVIFTAQNSQVDGNDKDDDDDAFEVVEELEQIVEVLLCGLRDKDTVVRWSAAKGIGRITGRLPREFADDIVQSVLELFVATEDDGAWHGASLALAELARRGVLLPRRLPDAVECVANALKYDIRKGTYSIGSHVRDAACYACWSFARAYEPSLLLPWLKQVLAPAMLVNCVFDRELNCRRAASAAFQENVGRQGRTNFPSGIDLLTKADYSSVANLRHAYLNVSVFVSKYPEYRYPLLEHLINSKIVHWDVQIRDLAAAALGKIGVLDPPHAMTRLFPRLLELALSLDVEVIVRHGAVISIADLLMCLTQVPVFIDGELQNKVKMLPIEVDRRRLFRGRGGEVIRAAICNVIEAISNSRLSLGFAHVKKYLSMLEECFVHPNESAREAAIEAFGAITAQYCPKIFEKGSPPHVKYMQGLMPRFVNSGIMVTSNEKGVSVKVLNPNVAARQGFLRAIGVAAKELVQPCLKEAFAAICRSITLQECATEDEDPGSRVAAVLALVDLCSRPQGELDLNGMEDDVIRTFVRCIHTDYRVDERGDVGSWVRKEAMIGIEKLLLGETTLAQKHNFWLVGTVVQTKYGQGVIIDSLSDRKRKRERASEVSGVSELGPVCYIKFEKPALGYYYFGPTGVGLLRVKSLLKGEAVQCSEKEASCIPDLAHCMKIAGHTKLDQACSTPFARRLSPDTVGMIFGALAKQLAEKLDSMRMISGTILFRLLHSTSPRVDGIPNRFQLEKIFSATLTVNWSRAHDTFPLVVKMMEVPEFLEEVAAGLIISVGGLTESVVKASKNALFDWVRSHYQSKDFGLLSRFSFFLVTLLTRHHQADRVTIPLMKTMALLLESNLLRFLFVERQTKDGNPTTTTDFGGRLYDALRNEIQKCAAVPKLSAAISVLIGLLPSDTETERKALRALMLFLGHKFPKVRKLTAERLYTRLLVHDEIVNEEKYDSVVEILSDTAWDASISQVRIARNELAKLFGINLCSKERRTAPAEKAMSEIAAQEHQSYKNLIKEMGY</sequence>
<evidence type="ECO:0000256" key="1">
    <source>
        <dbReference type="ARBA" id="ARBA00023186"/>
    </source>
</evidence>
<feature type="domain" description="Tubulin-folding cofactor D ARM repeats" evidence="3">
    <location>
        <begin position="313"/>
        <end position="560"/>
    </location>
</feature>
<evidence type="ECO:0008006" key="6">
    <source>
        <dbReference type="Google" id="ProtNLM"/>
    </source>
</evidence>
<dbReference type="SUPFAM" id="SSF48371">
    <property type="entry name" value="ARM repeat"/>
    <property type="match status" value="1"/>
</dbReference>
<dbReference type="PANTHER" id="PTHR12658">
    <property type="entry name" value="BETA-TUBULIN COFACTOR D"/>
    <property type="match status" value="1"/>
</dbReference>
<feature type="domain" description="Tubulin-folding cofactor D C-terminal" evidence="2">
    <location>
        <begin position="1048"/>
        <end position="1242"/>
    </location>
</feature>
<evidence type="ECO:0000259" key="2">
    <source>
        <dbReference type="Pfam" id="PF12612"/>
    </source>
</evidence>
<dbReference type="InterPro" id="IPR022577">
    <property type="entry name" value="TBCD_C"/>
</dbReference>
<protein>
    <recommendedName>
        <fullName evidence="6">Tubulin-specific chaperone D</fullName>
    </recommendedName>
</protein>
<dbReference type="Pfam" id="PF25767">
    <property type="entry name" value="ARM_TBCD_2nd"/>
    <property type="match status" value="1"/>
</dbReference>
<gene>
    <name evidence="4" type="ORF">PDE001_LOCUS8190</name>
</gene>
<dbReference type="InterPro" id="IPR033162">
    <property type="entry name" value="TBCD"/>
</dbReference>
<dbReference type="PANTHER" id="PTHR12658:SF0">
    <property type="entry name" value="TUBULIN-SPECIFIC CHAPERONE D"/>
    <property type="match status" value="1"/>
</dbReference>
<dbReference type="InterPro" id="IPR011989">
    <property type="entry name" value="ARM-like"/>
</dbReference>
<dbReference type="GO" id="GO:0005096">
    <property type="term" value="F:GTPase activator activity"/>
    <property type="evidence" value="ECO:0007669"/>
    <property type="project" value="InterPro"/>
</dbReference>
<evidence type="ECO:0000313" key="5">
    <source>
        <dbReference type="Proteomes" id="UP001162029"/>
    </source>
</evidence>
<dbReference type="GO" id="GO:0007023">
    <property type="term" value="P:post-chaperonin tubulin folding pathway"/>
    <property type="evidence" value="ECO:0007669"/>
    <property type="project" value="InterPro"/>
</dbReference>
<dbReference type="Gene3D" id="1.25.10.10">
    <property type="entry name" value="Leucine-rich Repeat Variant"/>
    <property type="match status" value="2"/>
</dbReference>
<dbReference type="GO" id="GO:0007021">
    <property type="term" value="P:tubulin complex assembly"/>
    <property type="evidence" value="ECO:0007669"/>
    <property type="project" value="InterPro"/>
</dbReference>
<dbReference type="GO" id="GO:0048487">
    <property type="term" value="F:beta-tubulin binding"/>
    <property type="evidence" value="ECO:0007669"/>
    <property type="project" value="InterPro"/>
</dbReference>
<evidence type="ECO:0000259" key="3">
    <source>
        <dbReference type="Pfam" id="PF25767"/>
    </source>
</evidence>
<keyword evidence="1" id="KW-0143">Chaperone</keyword>
<dbReference type="GO" id="GO:0000226">
    <property type="term" value="P:microtubule cytoskeleton organization"/>
    <property type="evidence" value="ECO:0007669"/>
    <property type="project" value="TreeGrafter"/>
</dbReference>
<keyword evidence="5" id="KW-1185">Reference proteome</keyword>
<accession>A0AAV0V177</accession>
<comment type="caution">
    <text evidence="4">The sequence shown here is derived from an EMBL/GenBank/DDBJ whole genome shotgun (WGS) entry which is preliminary data.</text>
</comment>
<organism evidence="4 5">
    <name type="scientific">Peronospora destructor</name>
    <dbReference type="NCBI Taxonomy" id="86335"/>
    <lineage>
        <taxon>Eukaryota</taxon>
        <taxon>Sar</taxon>
        <taxon>Stramenopiles</taxon>
        <taxon>Oomycota</taxon>
        <taxon>Peronosporomycetes</taxon>
        <taxon>Peronosporales</taxon>
        <taxon>Peronosporaceae</taxon>
        <taxon>Peronospora</taxon>
    </lineage>
</organism>
<dbReference type="InterPro" id="IPR016024">
    <property type="entry name" value="ARM-type_fold"/>
</dbReference>
<reference evidence="4" key="1">
    <citation type="submission" date="2022-12" db="EMBL/GenBank/DDBJ databases">
        <authorList>
            <person name="Webb A."/>
        </authorList>
    </citation>
    <scope>NUCLEOTIDE SEQUENCE</scope>
    <source>
        <strain evidence="4">Pd1</strain>
    </source>
</reference>